<gene>
    <name evidence="4" type="ORF">DIABBA_LOCUS3282</name>
</gene>
<dbReference type="GO" id="GO:0043171">
    <property type="term" value="P:peptide catabolic process"/>
    <property type="evidence" value="ECO:0007669"/>
    <property type="project" value="TreeGrafter"/>
</dbReference>
<dbReference type="EMBL" id="OU898277">
    <property type="protein sequence ID" value="CAG9829480.1"/>
    <property type="molecule type" value="Genomic_DNA"/>
</dbReference>
<keyword evidence="2" id="KW-0645">Protease</keyword>
<accession>A0A9N9SQA9</accession>
<comment type="similarity">
    <text evidence="1">Belongs to the peptidase M1 family.</text>
</comment>
<keyword evidence="5" id="KW-1185">Reference proteome</keyword>
<dbReference type="InterPro" id="IPR050344">
    <property type="entry name" value="Peptidase_M1_aminopeptidases"/>
</dbReference>
<evidence type="ECO:0000256" key="1">
    <source>
        <dbReference type="ARBA" id="ARBA00010136"/>
    </source>
</evidence>
<protein>
    <recommendedName>
        <fullName evidence="3">ERAP1-like C-terminal domain-containing protein</fullName>
    </recommendedName>
</protein>
<dbReference type="AlphaFoldDB" id="A0A9N9SQA9"/>
<dbReference type="Pfam" id="PF11838">
    <property type="entry name" value="ERAP1_C"/>
    <property type="match status" value="1"/>
</dbReference>
<organism evidence="4 5">
    <name type="scientific">Diabrotica balteata</name>
    <name type="common">Banded cucumber beetle</name>
    <dbReference type="NCBI Taxonomy" id="107213"/>
    <lineage>
        <taxon>Eukaryota</taxon>
        <taxon>Metazoa</taxon>
        <taxon>Ecdysozoa</taxon>
        <taxon>Arthropoda</taxon>
        <taxon>Hexapoda</taxon>
        <taxon>Insecta</taxon>
        <taxon>Pterygota</taxon>
        <taxon>Neoptera</taxon>
        <taxon>Endopterygota</taxon>
        <taxon>Coleoptera</taxon>
        <taxon>Polyphaga</taxon>
        <taxon>Cucujiformia</taxon>
        <taxon>Chrysomeloidea</taxon>
        <taxon>Chrysomelidae</taxon>
        <taxon>Galerucinae</taxon>
        <taxon>Diabroticina</taxon>
        <taxon>Diabroticites</taxon>
        <taxon>Diabrotica</taxon>
    </lineage>
</organism>
<evidence type="ECO:0000259" key="3">
    <source>
        <dbReference type="Pfam" id="PF11838"/>
    </source>
</evidence>
<sequence length="129" mass="14773">MSRFIVFKDFSEGVLTEYITKIVSPAYNKFTWTEGASDTHLEKLARLKVLSLACTADHKEALDAARSKFNTWIETKQAISPNLRSLVYIYGIQNASESTWDNMLQIYMNETDASEKVKLMDGFDKCRQC</sequence>
<dbReference type="GO" id="GO:0006508">
    <property type="term" value="P:proteolysis"/>
    <property type="evidence" value="ECO:0007669"/>
    <property type="project" value="TreeGrafter"/>
</dbReference>
<dbReference type="GO" id="GO:0005737">
    <property type="term" value="C:cytoplasm"/>
    <property type="evidence" value="ECO:0007669"/>
    <property type="project" value="TreeGrafter"/>
</dbReference>
<dbReference type="PANTHER" id="PTHR11533:SF276">
    <property type="entry name" value="GLUTAMYL AMINOPEPTIDASE"/>
    <property type="match status" value="1"/>
</dbReference>
<feature type="domain" description="ERAP1-like C-terminal" evidence="3">
    <location>
        <begin position="12"/>
        <end position="120"/>
    </location>
</feature>
<keyword evidence="2" id="KW-0031">Aminopeptidase</keyword>
<dbReference type="PANTHER" id="PTHR11533">
    <property type="entry name" value="PROTEASE M1 ZINC METALLOPROTEASE"/>
    <property type="match status" value="1"/>
</dbReference>
<dbReference type="GO" id="GO:0005615">
    <property type="term" value="C:extracellular space"/>
    <property type="evidence" value="ECO:0007669"/>
    <property type="project" value="TreeGrafter"/>
</dbReference>
<dbReference type="Gene3D" id="1.25.50.20">
    <property type="match status" value="1"/>
</dbReference>
<dbReference type="InterPro" id="IPR024571">
    <property type="entry name" value="ERAP1-like_C_dom"/>
</dbReference>
<keyword evidence="2" id="KW-0378">Hydrolase</keyword>
<dbReference type="OrthoDB" id="510539at2759"/>
<name>A0A9N9SQA9_DIABA</name>
<evidence type="ECO:0000313" key="5">
    <source>
        <dbReference type="Proteomes" id="UP001153709"/>
    </source>
</evidence>
<reference evidence="4" key="1">
    <citation type="submission" date="2022-01" db="EMBL/GenBank/DDBJ databases">
        <authorList>
            <person name="King R."/>
        </authorList>
    </citation>
    <scope>NUCLEOTIDE SEQUENCE</scope>
</reference>
<dbReference type="Proteomes" id="UP001153709">
    <property type="component" value="Chromosome 2"/>
</dbReference>
<dbReference type="GO" id="GO:0016020">
    <property type="term" value="C:membrane"/>
    <property type="evidence" value="ECO:0007669"/>
    <property type="project" value="TreeGrafter"/>
</dbReference>
<proteinExistence type="inferred from homology"/>
<dbReference type="GO" id="GO:0008270">
    <property type="term" value="F:zinc ion binding"/>
    <property type="evidence" value="ECO:0007669"/>
    <property type="project" value="TreeGrafter"/>
</dbReference>
<dbReference type="GO" id="GO:0070006">
    <property type="term" value="F:metalloaminopeptidase activity"/>
    <property type="evidence" value="ECO:0007669"/>
    <property type="project" value="TreeGrafter"/>
</dbReference>
<evidence type="ECO:0000256" key="2">
    <source>
        <dbReference type="ARBA" id="ARBA00022438"/>
    </source>
</evidence>
<evidence type="ECO:0000313" key="4">
    <source>
        <dbReference type="EMBL" id="CAG9829480.1"/>
    </source>
</evidence>
<dbReference type="GO" id="GO:0042277">
    <property type="term" value="F:peptide binding"/>
    <property type="evidence" value="ECO:0007669"/>
    <property type="project" value="TreeGrafter"/>
</dbReference>